<keyword evidence="3" id="KW-1185">Reference proteome</keyword>
<dbReference type="EMBL" id="PVNK01000146">
    <property type="protein sequence ID" value="PRP98301.1"/>
    <property type="molecule type" value="Genomic_DNA"/>
</dbReference>
<organism evidence="2 3">
    <name type="scientific">Enhygromyxa salina</name>
    <dbReference type="NCBI Taxonomy" id="215803"/>
    <lineage>
        <taxon>Bacteria</taxon>
        <taxon>Pseudomonadati</taxon>
        <taxon>Myxococcota</taxon>
        <taxon>Polyangia</taxon>
        <taxon>Nannocystales</taxon>
        <taxon>Nannocystaceae</taxon>
        <taxon>Enhygromyxa</taxon>
    </lineage>
</organism>
<feature type="chain" id="PRO_5015393019" evidence="1">
    <location>
        <begin position="34"/>
        <end position="161"/>
    </location>
</feature>
<dbReference type="RefSeq" id="WP_106392401.1">
    <property type="nucleotide sequence ID" value="NZ_PVNK01000146.1"/>
</dbReference>
<evidence type="ECO:0000313" key="2">
    <source>
        <dbReference type="EMBL" id="PRP98301.1"/>
    </source>
</evidence>
<feature type="signal peptide" evidence="1">
    <location>
        <begin position="1"/>
        <end position="33"/>
    </location>
</feature>
<sequence>MNHTLNLQTFRPRAFLTLAVGSLILLASSTADARACGSLAEDWIGVDGDLLFEGTNDTDPNGSSMSVEFDDDQATVTTMAPGFYGGWASPGQLVLSNTTYDFESSTTSLSWESASQGYFYELSNPVCAPGTTTVESADLIVGRDWGGGVVEYYSTGTVTAQ</sequence>
<protein>
    <submittedName>
        <fullName evidence="2">Uncharacterized protein</fullName>
    </submittedName>
</protein>
<evidence type="ECO:0000256" key="1">
    <source>
        <dbReference type="SAM" id="SignalP"/>
    </source>
</evidence>
<comment type="caution">
    <text evidence="2">The sequence shown here is derived from an EMBL/GenBank/DDBJ whole genome shotgun (WGS) entry which is preliminary data.</text>
</comment>
<dbReference type="AlphaFoldDB" id="A0A2S9XZX3"/>
<proteinExistence type="predicted"/>
<name>A0A2S9XZX3_9BACT</name>
<keyword evidence="1" id="KW-0732">Signal</keyword>
<dbReference type="Proteomes" id="UP000237968">
    <property type="component" value="Unassembled WGS sequence"/>
</dbReference>
<evidence type="ECO:0000313" key="3">
    <source>
        <dbReference type="Proteomes" id="UP000237968"/>
    </source>
</evidence>
<reference evidence="2 3" key="1">
    <citation type="submission" date="2018-03" db="EMBL/GenBank/DDBJ databases">
        <title>Draft Genome Sequences of the Obligatory Marine Myxobacteria Enhygromyxa salina SWB005.</title>
        <authorList>
            <person name="Poehlein A."/>
            <person name="Moghaddam J.A."/>
            <person name="Harms H."/>
            <person name="Alanjari M."/>
            <person name="Koenig G.M."/>
            <person name="Daniel R."/>
            <person name="Schaeberle T.F."/>
        </authorList>
    </citation>
    <scope>NUCLEOTIDE SEQUENCE [LARGE SCALE GENOMIC DNA]</scope>
    <source>
        <strain evidence="2 3">SWB005</strain>
    </source>
</reference>
<gene>
    <name evidence="2" type="ORF">ENSA5_30340</name>
</gene>
<accession>A0A2S9XZX3</accession>